<keyword evidence="2" id="KW-0238">DNA-binding</keyword>
<evidence type="ECO:0000313" key="5">
    <source>
        <dbReference type="EMBL" id="MBC6110574.1"/>
    </source>
</evidence>
<keyword evidence="6" id="KW-1185">Reference proteome</keyword>
<accession>A0ABR7KRJ3</accession>
<evidence type="ECO:0000256" key="3">
    <source>
        <dbReference type="ARBA" id="ARBA00023163"/>
    </source>
</evidence>
<dbReference type="Gene3D" id="1.10.260.40">
    <property type="entry name" value="lambda repressor-like DNA-binding domains"/>
    <property type="match status" value="1"/>
</dbReference>
<dbReference type="SUPFAM" id="SSF47413">
    <property type="entry name" value="lambda repressor-like DNA-binding domains"/>
    <property type="match status" value="1"/>
</dbReference>
<dbReference type="InterPro" id="IPR001387">
    <property type="entry name" value="Cro/C1-type_HTH"/>
</dbReference>
<gene>
    <name evidence="5" type="ORF">H7U22_09065</name>
</gene>
<dbReference type="EMBL" id="JACRYL010000007">
    <property type="protein sequence ID" value="MBC6110574.1"/>
    <property type="molecule type" value="Genomic_DNA"/>
</dbReference>
<dbReference type="RefSeq" id="WP_187071049.1">
    <property type="nucleotide sequence ID" value="NZ_JACRYL010000007.1"/>
</dbReference>
<organism evidence="5 6">
    <name type="scientific">Pedobacter fastidiosus</name>
    <dbReference type="NCBI Taxonomy" id="2765361"/>
    <lineage>
        <taxon>Bacteria</taxon>
        <taxon>Pseudomonadati</taxon>
        <taxon>Bacteroidota</taxon>
        <taxon>Sphingobacteriia</taxon>
        <taxon>Sphingobacteriales</taxon>
        <taxon>Sphingobacteriaceae</taxon>
        <taxon>Pedobacter</taxon>
    </lineage>
</organism>
<evidence type="ECO:0000256" key="1">
    <source>
        <dbReference type="ARBA" id="ARBA00023015"/>
    </source>
</evidence>
<keyword evidence="3" id="KW-0804">Transcription</keyword>
<dbReference type="PANTHER" id="PTHR40661:SF1">
    <property type="entry name" value="HTH CRO_C1-TYPE DOMAIN-CONTAINING PROTEIN"/>
    <property type="match status" value="1"/>
</dbReference>
<dbReference type="InterPro" id="IPR015927">
    <property type="entry name" value="Peptidase_S24_S26A/B/C"/>
</dbReference>
<keyword evidence="1" id="KW-0805">Transcription regulation</keyword>
<dbReference type="InterPro" id="IPR036286">
    <property type="entry name" value="LexA/Signal_pep-like_sf"/>
</dbReference>
<evidence type="ECO:0000256" key="2">
    <source>
        <dbReference type="ARBA" id="ARBA00023125"/>
    </source>
</evidence>
<evidence type="ECO:0000313" key="6">
    <source>
        <dbReference type="Proteomes" id="UP000652755"/>
    </source>
</evidence>
<dbReference type="SUPFAM" id="SSF51306">
    <property type="entry name" value="LexA/Signal peptidase"/>
    <property type="match status" value="1"/>
</dbReference>
<feature type="domain" description="HTH cro/C1-type" evidence="4">
    <location>
        <begin position="18"/>
        <end position="62"/>
    </location>
</feature>
<reference evidence="5 6" key="1">
    <citation type="submission" date="2020-08" db="EMBL/GenBank/DDBJ databases">
        <authorList>
            <person name="Sun Q."/>
            <person name="Inoue M."/>
        </authorList>
    </citation>
    <scope>NUCLEOTIDE SEQUENCE [LARGE SCALE GENOMIC DNA]</scope>
    <source>
        <strain evidence="5 6">CCM 8938</strain>
    </source>
</reference>
<dbReference type="Proteomes" id="UP000652755">
    <property type="component" value="Unassembled WGS sequence"/>
</dbReference>
<dbReference type="Pfam" id="PF00717">
    <property type="entry name" value="Peptidase_S24"/>
    <property type="match status" value="1"/>
</dbReference>
<dbReference type="CDD" id="cd00093">
    <property type="entry name" value="HTH_XRE"/>
    <property type="match status" value="1"/>
</dbReference>
<comment type="caution">
    <text evidence="5">The sequence shown here is derived from an EMBL/GenBank/DDBJ whole genome shotgun (WGS) entry which is preliminary data.</text>
</comment>
<dbReference type="PANTHER" id="PTHR40661">
    <property type="match status" value="1"/>
</dbReference>
<name>A0ABR7KRJ3_9SPHI</name>
<sequence>MTENQRLKLLIDRLNFKTQKEFAESLNIQQGSLSDILRERIGISNAIKDRLFLKFNVNITWLEEGTGEPFLKKGPIISETKEGVPYFDISLSDTDTLLLEEDQADYFVNYKPFNDCTAYLPVYGDSMYPKYASGEIIAVREVTNYEVLQWGESYVVMADEKSNHMRSIKMIYEHADKSKLILRSSNPNFKGDTIIEKNSISSLYIIKGKITRNLI</sequence>
<dbReference type="InterPro" id="IPR010982">
    <property type="entry name" value="Lambda_DNA-bd_dom_sf"/>
</dbReference>
<dbReference type="SMART" id="SM00530">
    <property type="entry name" value="HTH_XRE"/>
    <property type="match status" value="1"/>
</dbReference>
<dbReference type="PROSITE" id="PS50943">
    <property type="entry name" value="HTH_CROC1"/>
    <property type="match status" value="1"/>
</dbReference>
<evidence type="ECO:0000259" key="4">
    <source>
        <dbReference type="PROSITE" id="PS50943"/>
    </source>
</evidence>
<proteinExistence type="predicted"/>
<protein>
    <submittedName>
        <fullName evidence="5">Helix-turn-helix transcriptional regulator</fullName>
    </submittedName>
</protein>
<dbReference type="Gene3D" id="2.10.109.10">
    <property type="entry name" value="Umud Fragment, subunit A"/>
    <property type="match status" value="1"/>
</dbReference>